<dbReference type="SUPFAM" id="SSF50022">
    <property type="entry name" value="ISP domain"/>
    <property type="match status" value="1"/>
</dbReference>
<dbReference type="Gene3D" id="2.102.10.10">
    <property type="entry name" value="Rieske [2Fe-2S] iron-sulphur domain"/>
    <property type="match status" value="1"/>
</dbReference>
<dbReference type="InterPro" id="IPR015879">
    <property type="entry name" value="Ring_hydroxy_dOase_asu_C_dom"/>
</dbReference>
<keyword evidence="5" id="KW-0408">Iron</keyword>
<evidence type="ECO:0000256" key="5">
    <source>
        <dbReference type="ARBA" id="ARBA00023004"/>
    </source>
</evidence>
<reference evidence="8 9" key="1">
    <citation type="submission" date="2020-08" db="EMBL/GenBank/DDBJ databases">
        <title>Genomic Encyclopedia of Type Strains, Phase IV (KMG-IV): sequencing the most valuable type-strain genomes for metagenomic binning, comparative biology and taxonomic classification.</title>
        <authorList>
            <person name="Goeker M."/>
        </authorList>
    </citation>
    <scope>NUCLEOTIDE SEQUENCE [LARGE SCALE GENOMIC DNA]</scope>
    <source>
        <strain evidence="8 9">DSM 25079</strain>
    </source>
</reference>
<dbReference type="SUPFAM" id="SSF55961">
    <property type="entry name" value="Bet v1-like"/>
    <property type="match status" value="1"/>
</dbReference>
<organism evidence="8 9">
    <name type="scientific">Sphingobium boeckii</name>
    <dbReference type="NCBI Taxonomy" id="1082345"/>
    <lineage>
        <taxon>Bacteria</taxon>
        <taxon>Pseudomonadati</taxon>
        <taxon>Pseudomonadota</taxon>
        <taxon>Alphaproteobacteria</taxon>
        <taxon>Sphingomonadales</taxon>
        <taxon>Sphingomonadaceae</taxon>
        <taxon>Sphingobium</taxon>
    </lineage>
</organism>
<sequence length="414" mass="46440">MIDSHSPSAASDEDWGERRRASHDDLRRALIGRIRDSRTDLASATMEIDPAEYIDPARHLRERDAFRRIPILACLSGDIPAPGDKLLFDALGPEILILRDEDNIVRAFLNICPHRAARVVTNCDSRKRMTCRFHGWTFDLKGRLIGLPGKEGFPDLDRAGRGLIPVPVAEWAGMIFVRADPDGAPIDVRAHLGAFADELQHLELGSALPAKHSKVETRTNWKYAWDTYCESYHFATLHATTVAPLLMSNVMALTPFGRHARMGFPRKNWQALSAQREQDWPANDYGGNYFIFPNINLNVSAGPNGEMFYGFYHLYPGEETGQTVTRMATYRPAHANGPQPISDWSDLHDFIEGVVVTEDYSVSEEGYGNLVHAPANFRSLVGANEILVQKWHDDWNAQLEELRPPEEIGSASVE</sequence>
<dbReference type="GO" id="GO:0051213">
    <property type="term" value="F:dioxygenase activity"/>
    <property type="evidence" value="ECO:0007669"/>
    <property type="project" value="UniProtKB-KW"/>
</dbReference>
<evidence type="ECO:0000256" key="6">
    <source>
        <dbReference type="ARBA" id="ARBA00023014"/>
    </source>
</evidence>
<dbReference type="EMBL" id="JACIJC010000002">
    <property type="protein sequence ID" value="MBB5685346.1"/>
    <property type="molecule type" value="Genomic_DNA"/>
</dbReference>
<dbReference type="Pfam" id="PF00848">
    <property type="entry name" value="Ring_hydroxyl_A"/>
    <property type="match status" value="1"/>
</dbReference>
<accession>A0A7W9AH05</accession>
<evidence type="ECO:0000313" key="9">
    <source>
        <dbReference type="Proteomes" id="UP000549617"/>
    </source>
</evidence>
<dbReference type="RefSeq" id="WP_184016611.1">
    <property type="nucleotide sequence ID" value="NZ_JACIJC010000002.1"/>
</dbReference>
<keyword evidence="2" id="KW-0001">2Fe-2S</keyword>
<dbReference type="CDD" id="cd03469">
    <property type="entry name" value="Rieske_RO_Alpha_N"/>
    <property type="match status" value="1"/>
</dbReference>
<dbReference type="PANTHER" id="PTHR43756:SF5">
    <property type="entry name" value="CHOLINE MONOOXYGENASE, CHLOROPLASTIC"/>
    <property type="match status" value="1"/>
</dbReference>
<protein>
    <submittedName>
        <fullName evidence="8">Phenylpropionate dioxygenase-like ring-hydroxylating dioxygenase large terminal subunit</fullName>
    </submittedName>
</protein>
<dbReference type="GO" id="GO:0005506">
    <property type="term" value="F:iron ion binding"/>
    <property type="evidence" value="ECO:0007669"/>
    <property type="project" value="InterPro"/>
</dbReference>
<keyword evidence="8" id="KW-0223">Dioxygenase</keyword>
<evidence type="ECO:0000256" key="1">
    <source>
        <dbReference type="ARBA" id="ARBA00001962"/>
    </source>
</evidence>
<name>A0A7W9AH05_9SPHN</name>
<evidence type="ECO:0000256" key="3">
    <source>
        <dbReference type="ARBA" id="ARBA00022723"/>
    </source>
</evidence>
<feature type="domain" description="Rieske" evidence="7">
    <location>
        <begin position="72"/>
        <end position="177"/>
    </location>
</feature>
<comment type="caution">
    <text evidence="8">The sequence shown here is derived from an EMBL/GenBank/DDBJ whole genome shotgun (WGS) entry which is preliminary data.</text>
</comment>
<gene>
    <name evidence="8" type="ORF">FHS49_001354</name>
</gene>
<evidence type="ECO:0000259" key="7">
    <source>
        <dbReference type="PROSITE" id="PS51296"/>
    </source>
</evidence>
<dbReference type="PANTHER" id="PTHR43756">
    <property type="entry name" value="CHOLINE MONOOXYGENASE, CHLOROPLASTIC"/>
    <property type="match status" value="1"/>
</dbReference>
<evidence type="ECO:0000256" key="4">
    <source>
        <dbReference type="ARBA" id="ARBA00023002"/>
    </source>
</evidence>
<dbReference type="Gene3D" id="3.90.380.10">
    <property type="entry name" value="Naphthalene 1,2-dioxygenase Alpha Subunit, Chain A, domain 1"/>
    <property type="match status" value="1"/>
</dbReference>
<evidence type="ECO:0000256" key="2">
    <source>
        <dbReference type="ARBA" id="ARBA00022714"/>
    </source>
</evidence>
<keyword evidence="9" id="KW-1185">Reference proteome</keyword>
<keyword evidence="4" id="KW-0560">Oxidoreductase</keyword>
<dbReference type="InterPro" id="IPR036922">
    <property type="entry name" value="Rieske_2Fe-2S_sf"/>
</dbReference>
<dbReference type="InterPro" id="IPR017941">
    <property type="entry name" value="Rieske_2Fe-2S"/>
</dbReference>
<dbReference type="GO" id="GO:0051537">
    <property type="term" value="F:2 iron, 2 sulfur cluster binding"/>
    <property type="evidence" value="ECO:0007669"/>
    <property type="project" value="UniProtKB-KW"/>
</dbReference>
<dbReference type="Pfam" id="PF00355">
    <property type="entry name" value="Rieske"/>
    <property type="match status" value="1"/>
</dbReference>
<dbReference type="InterPro" id="IPR001663">
    <property type="entry name" value="Rng_hydr_dOase-A"/>
</dbReference>
<keyword evidence="6" id="KW-0411">Iron-sulfur</keyword>
<comment type="cofactor">
    <cofactor evidence="1">
        <name>Fe cation</name>
        <dbReference type="ChEBI" id="CHEBI:24875"/>
    </cofactor>
</comment>
<evidence type="ECO:0000313" key="8">
    <source>
        <dbReference type="EMBL" id="MBB5685346.1"/>
    </source>
</evidence>
<keyword evidence="3" id="KW-0479">Metal-binding</keyword>
<proteinExistence type="predicted"/>
<dbReference type="PROSITE" id="PS51296">
    <property type="entry name" value="RIESKE"/>
    <property type="match status" value="1"/>
</dbReference>
<dbReference type="AlphaFoldDB" id="A0A7W9AH05"/>
<dbReference type="Proteomes" id="UP000549617">
    <property type="component" value="Unassembled WGS sequence"/>
</dbReference>